<dbReference type="InterPro" id="IPR036188">
    <property type="entry name" value="FAD/NAD-bd_sf"/>
</dbReference>
<evidence type="ECO:0000313" key="2">
    <source>
        <dbReference type="EMBL" id="ORA19385.1"/>
    </source>
</evidence>
<dbReference type="Proteomes" id="UP000192284">
    <property type="component" value="Unassembled WGS sequence"/>
</dbReference>
<dbReference type="InterPro" id="IPR050464">
    <property type="entry name" value="Zeta_carotene_desat/Oxidored"/>
</dbReference>
<evidence type="ECO:0000313" key="3">
    <source>
        <dbReference type="Proteomes" id="UP000192284"/>
    </source>
</evidence>
<name>A0A1W9ZP30_MYCAN</name>
<organism evidence="2 3">
    <name type="scientific">Mycobacterium angelicum</name>
    <dbReference type="NCBI Taxonomy" id="470074"/>
    <lineage>
        <taxon>Bacteria</taxon>
        <taxon>Bacillati</taxon>
        <taxon>Actinomycetota</taxon>
        <taxon>Actinomycetes</taxon>
        <taxon>Mycobacteriales</taxon>
        <taxon>Mycobacteriaceae</taxon>
        <taxon>Mycobacterium</taxon>
    </lineage>
</organism>
<dbReference type="PANTHER" id="PTHR42923">
    <property type="entry name" value="PROTOPORPHYRINOGEN OXIDASE"/>
    <property type="match status" value="1"/>
</dbReference>
<gene>
    <name evidence="2" type="ORF">BST12_17480</name>
</gene>
<accession>A0A1W9ZP30</accession>
<sequence>MQPPEEPARPHVVIAGAGIAGMAAAMILAEAGVRVTLCESAPEAGGKAKSLRRPDGHPTEHSLRVYLDYYQTLLTLFLRIPADGGKTVLDNLVGVNAVRVYRHRTFGRASAPVAVRRRQAFAWLGKVFAPLAQFSRIVVRSAAVTVGMTSRGVSPVDAIRYLYAHVRLLWMCRERLIAELADVSYADYLQLGDRSPQAQTFFSALPRIFVAARPSAEAAAIAPIILKGLFHFTSRPPALNGMAAPSIMMMNGPTSERMVDPWVRHLRNLGVDIQFHTRISDLEFQDGRITAVLSADGRRFGCDYAILALPYLMLRMLAESDGVSRHLPHLTQQHAIALESSNGMQVFLRDIPSTWPSYVRPGVVGTHFESEWALISVLQGEGFWEGVRLPAGTKYVLSITWSDVDKPGPVFGRPASECTPDEIATECLAQCGLDHSHILGWQIDHELKHLSEADYQILAGELPPHVAGPPARGQRMVNLSPLTILMPGARQRSPRIRTEVANLFLAGEASYSPDLTFVVPTMEKAASSGYLAAHEIVGVAAAHAAPDLQIDFTDPVPFAVLRRVDRWFWNRRRPPESPCDPRDAARIETGVIDGCPGLAHHEERTARR</sequence>
<dbReference type="OrthoDB" id="8845488at2"/>
<protein>
    <submittedName>
        <fullName evidence="2">Oxidoreductase</fullName>
    </submittedName>
</protein>
<dbReference type="EMBL" id="MVHE01000029">
    <property type="protein sequence ID" value="ORA19385.1"/>
    <property type="molecule type" value="Genomic_DNA"/>
</dbReference>
<dbReference type="Gene3D" id="3.40.50.720">
    <property type="entry name" value="NAD(P)-binding Rossmann-like Domain"/>
    <property type="match status" value="1"/>
</dbReference>
<feature type="domain" description="Amine oxidase" evidence="1">
    <location>
        <begin position="19"/>
        <end position="340"/>
    </location>
</feature>
<dbReference type="RefSeq" id="WP_083114373.1">
    <property type="nucleotide sequence ID" value="NZ_JACKTS010000040.1"/>
</dbReference>
<dbReference type="GO" id="GO:0016491">
    <property type="term" value="F:oxidoreductase activity"/>
    <property type="evidence" value="ECO:0007669"/>
    <property type="project" value="InterPro"/>
</dbReference>
<comment type="caution">
    <text evidence="2">The sequence shown here is derived from an EMBL/GenBank/DDBJ whole genome shotgun (WGS) entry which is preliminary data.</text>
</comment>
<dbReference type="AlphaFoldDB" id="A0A1W9ZP30"/>
<evidence type="ECO:0000259" key="1">
    <source>
        <dbReference type="Pfam" id="PF01593"/>
    </source>
</evidence>
<keyword evidence="3" id="KW-1185">Reference proteome</keyword>
<dbReference type="Pfam" id="PF01593">
    <property type="entry name" value="Amino_oxidase"/>
    <property type="match status" value="1"/>
</dbReference>
<dbReference type="SUPFAM" id="SSF51905">
    <property type="entry name" value="FAD/NAD(P)-binding domain"/>
    <property type="match status" value="1"/>
</dbReference>
<dbReference type="PANTHER" id="PTHR42923:SF46">
    <property type="entry name" value="AMINE OXIDASE"/>
    <property type="match status" value="1"/>
</dbReference>
<proteinExistence type="predicted"/>
<dbReference type="InterPro" id="IPR002937">
    <property type="entry name" value="Amino_oxidase"/>
</dbReference>
<reference evidence="2 3" key="1">
    <citation type="submission" date="2017-02" db="EMBL/GenBank/DDBJ databases">
        <title>The new phylogeny of genus Mycobacterium.</title>
        <authorList>
            <person name="Tortoli E."/>
            <person name="Trovato A."/>
            <person name="Cirillo D.M."/>
        </authorList>
    </citation>
    <scope>NUCLEOTIDE SEQUENCE [LARGE SCALE GENOMIC DNA]</scope>
    <source>
        <strain evidence="2 3">DSM 45057</strain>
    </source>
</reference>